<evidence type="ECO:0000256" key="7">
    <source>
        <dbReference type="HAMAP-Rule" id="MF_00178"/>
    </source>
</evidence>
<dbReference type="UniPathway" id="UPA00275">
    <property type="reaction ID" value="UER00404"/>
</dbReference>
<gene>
    <name evidence="7" type="primary">ribH</name>
    <name evidence="8" type="ORF">LO80_06715</name>
</gene>
<evidence type="ECO:0000256" key="3">
    <source>
        <dbReference type="ARBA" id="ARBA00012664"/>
    </source>
</evidence>
<dbReference type="CDD" id="cd09209">
    <property type="entry name" value="Lumazine_synthase-I"/>
    <property type="match status" value="1"/>
</dbReference>
<dbReference type="HOGENOM" id="CLU_089358_1_1_6"/>
<dbReference type="NCBIfam" id="TIGR00114">
    <property type="entry name" value="lumazine-synth"/>
    <property type="match status" value="1"/>
</dbReference>
<dbReference type="EMBL" id="CP009574">
    <property type="protein sequence ID" value="AIT09685.1"/>
    <property type="molecule type" value="Genomic_DNA"/>
</dbReference>
<evidence type="ECO:0000256" key="2">
    <source>
        <dbReference type="ARBA" id="ARBA00007424"/>
    </source>
</evidence>
<comment type="function">
    <text evidence="7">Catalyzes the formation of 6,7-dimethyl-8-ribityllumazine by condensation of 5-amino-6-(D-ribitylamino)uracil with 3,4-dihydroxy-2-butanone 4-phosphate. This is the penultimate step in the biosynthesis of riboflavin.</text>
</comment>
<dbReference type="SUPFAM" id="SSF52121">
    <property type="entry name" value="Lumazine synthase"/>
    <property type="match status" value="1"/>
</dbReference>
<sequence length="147" mass="16281">MEKLAIVVSEFNSLITDKMLEGALEEAYSQGLKDSQIYIKRVPGAVELPFAAKLLAETGKFDAIVLLGCVIRGETDHYDYVCDQVSYGTQKVMHQYNLPVIFGILTTHNKEQALERVGGKKGHKGKYCVQAALTMAKMKKDILEQGV</sequence>
<dbReference type="GO" id="GO:0009349">
    <property type="term" value="C:riboflavin synthase complex"/>
    <property type="evidence" value="ECO:0007669"/>
    <property type="project" value="UniProtKB-UniRule"/>
</dbReference>
<feature type="binding site" evidence="7">
    <location>
        <position position="102"/>
    </location>
    <ligand>
        <name>5-amino-6-(D-ribitylamino)uracil</name>
        <dbReference type="ChEBI" id="CHEBI:15934"/>
    </ligand>
</feature>
<feature type="binding site" evidence="7">
    <location>
        <begin position="45"/>
        <end position="47"/>
    </location>
    <ligand>
        <name>5-amino-6-(D-ribitylamino)uracil</name>
        <dbReference type="ChEBI" id="CHEBI:15934"/>
    </ligand>
</feature>
<dbReference type="PANTHER" id="PTHR21058">
    <property type="entry name" value="6,7-DIMETHYL-8-RIBITYLLUMAZINE SYNTHASE DMRL SYNTHASE LUMAZINE SYNTHASE"/>
    <property type="match status" value="1"/>
</dbReference>
<evidence type="ECO:0000256" key="5">
    <source>
        <dbReference type="ARBA" id="ARBA00022679"/>
    </source>
</evidence>
<comment type="similarity">
    <text evidence="2 7">Belongs to the DMRL synthase family.</text>
</comment>
<reference evidence="8 9" key="1">
    <citation type="submission" date="2014-10" db="EMBL/GenBank/DDBJ databases">
        <title>Whole genome sequence of Francisella endociliophora strain FSC1006, isolated from a laboratory culture of the marine ciliate Euplotes raikovi.</title>
        <authorList>
            <person name="Granberg M."/>
            <person name="Backman S."/>
            <person name="Lundmark E."/>
            <person name="Nilsson E."/>
            <person name="Karlsson E."/>
            <person name="Thelaus J."/>
            <person name="Ohrman C."/>
            <person name="Larkeryd A."/>
            <person name="Stenberg P."/>
        </authorList>
    </citation>
    <scope>NUCLEOTIDE SEQUENCE [LARGE SCALE GENOMIC DNA]</scope>
    <source>
        <strain evidence="8 9">FSC1006</strain>
    </source>
</reference>
<evidence type="ECO:0000313" key="9">
    <source>
        <dbReference type="Proteomes" id="UP000029672"/>
    </source>
</evidence>
<dbReference type="STRING" id="1547445.LO80_06715"/>
<evidence type="ECO:0000313" key="8">
    <source>
        <dbReference type="EMBL" id="AIT09685.1"/>
    </source>
</evidence>
<name>A0A097EQ41_9GAMM</name>
<dbReference type="Proteomes" id="UP000029672">
    <property type="component" value="Chromosome"/>
</dbReference>
<accession>A0A097EQ41</accession>
<dbReference type="eggNOG" id="COG0054">
    <property type="taxonomic scope" value="Bacteria"/>
</dbReference>
<dbReference type="Gene3D" id="3.40.50.960">
    <property type="entry name" value="Lumazine/riboflavin synthase"/>
    <property type="match status" value="1"/>
</dbReference>
<dbReference type="EC" id="2.5.1.78" evidence="3 7"/>
<evidence type="ECO:0000256" key="1">
    <source>
        <dbReference type="ARBA" id="ARBA00004917"/>
    </source>
</evidence>
<dbReference type="InterPro" id="IPR036467">
    <property type="entry name" value="LS/RS_sf"/>
</dbReference>
<dbReference type="KEGG" id="frf:LO80_06715"/>
<organism evidence="8 9">
    <name type="scientific">Candidatus Francisella endociliophora</name>
    <dbReference type="NCBI Taxonomy" id="653937"/>
    <lineage>
        <taxon>Bacteria</taxon>
        <taxon>Pseudomonadati</taxon>
        <taxon>Pseudomonadota</taxon>
        <taxon>Gammaproteobacteria</taxon>
        <taxon>Thiotrichales</taxon>
        <taxon>Francisellaceae</taxon>
        <taxon>Francisella</taxon>
    </lineage>
</organism>
<feature type="binding site" evidence="7">
    <location>
        <begin position="74"/>
        <end position="75"/>
    </location>
    <ligand>
        <name>(2S)-2-hydroxy-3-oxobutyl phosphate</name>
        <dbReference type="ChEBI" id="CHEBI:58830"/>
    </ligand>
</feature>
<comment type="catalytic activity">
    <reaction evidence="6 7">
        <text>(2S)-2-hydroxy-3-oxobutyl phosphate + 5-amino-6-(D-ribitylamino)uracil = 6,7-dimethyl-8-(1-D-ribityl)lumazine + phosphate + 2 H2O + H(+)</text>
        <dbReference type="Rhea" id="RHEA:26152"/>
        <dbReference type="ChEBI" id="CHEBI:15377"/>
        <dbReference type="ChEBI" id="CHEBI:15378"/>
        <dbReference type="ChEBI" id="CHEBI:15934"/>
        <dbReference type="ChEBI" id="CHEBI:43474"/>
        <dbReference type="ChEBI" id="CHEBI:58201"/>
        <dbReference type="ChEBI" id="CHEBI:58830"/>
        <dbReference type="EC" id="2.5.1.78"/>
    </reaction>
</comment>
<comment type="subunit">
    <text evidence="7">Forms an icosahedral capsid composed of 60 subunits, arranged as a dodecamer of pentamers.</text>
</comment>
<dbReference type="OrthoDB" id="9809709at2"/>
<keyword evidence="9" id="KW-1185">Reference proteome</keyword>
<dbReference type="InterPro" id="IPR002180">
    <property type="entry name" value="LS/RS"/>
</dbReference>
<keyword evidence="4 7" id="KW-0686">Riboflavin biosynthesis</keyword>
<dbReference type="AlphaFoldDB" id="A0A097EQ41"/>
<feature type="active site" description="Proton donor" evidence="7">
    <location>
        <position position="77"/>
    </location>
</feature>
<feature type="binding site" evidence="7">
    <location>
        <begin position="69"/>
        <end position="71"/>
    </location>
    <ligand>
        <name>5-amino-6-(D-ribitylamino)uracil</name>
        <dbReference type="ChEBI" id="CHEBI:15934"/>
    </ligand>
</feature>
<feature type="binding site" evidence="7">
    <location>
        <position position="116"/>
    </location>
    <ligand>
        <name>(2S)-2-hydroxy-3-oxobutyl phosphate</name>
        <dbReference type="ChEBI" id="CHEBI:58830"/>
    </ligand>
</feature>
<dbReference type="GO" id="GO:0000906">
    <property type="term" value="F:6,7-dimethyl-8-ribityllumazine synthase activity"/>
    <property type="evidence" value="ECO:0007669"/>
    <property type="project" value="UniProtKB-UniRule"/>
</dbReference>
<dbReference type="InterPro" id="IPR034964">
    <property type="entry name" value="LS"/>
</dbReference>
<comment type="pathway">
    <text evidence="1 7">Cofactor biosynthesis; riboflavin biosynthesis; riboflavin from 2-hydroxy-3-oxobutyl phosphate and 5-amino-6-(D-ribitylamino)uracil: step 1/2.</text>
</comment>
<dbReference type="RefSeq" id="WP_040009820.1">
    <property type="nucleotide sequence ID" value="NZ_CP009574.1"/>
</dbReference>
<dbReference type="GO" id="GO:0009231">
    <property type="term" value="P:riboflavin biosynthetic process"/>
    <property type="evidence" value="ECO:0007669"/>
    <property type="project" value="UniProtKB-UniRule"/>
</dbReference>
<proteinExistence type="inferred from homology"/>
<dbReference type="Pfam" id="PF00885">
    <property type="entry name" value="DMRL_synthase"/>
    <property type="match status" value="1"/>
</dbReference>
<dbReference type="PANTHER" id="PTHR21058:SF0">
    <property type="entry name" value="6,7-DIMETHYL-8-RIBITYLLUMAZINE SYNTHASE"/>
    <property type="match status" value="1"/>
</dbReference>
<dbReference type="GO" id="GO:0005829">
    <property type="term" value="C:cytosol"/>
    <property type="evidence" value="ECO:0007669"/>
    <property type="project" value="TreeGrafter"/>
</dbReference>
<feature type="binding site" evidence="7">
    <location>
        <position position="11"/>
    </location>
    <ligand>
        <name>5-amino-6-(D-ribitylamino)uracil</name>
        <dbReference type="ChEBI" id="CHEBI:15934"/>
    </ligand>
</feature>
<evidence type="ECO:0000256" key="6">
    <source>
        <dbReference type="ARBA" id="ARBA00048785"/>
    </source>
</evidence>
<evidence type="ECO:0000256" key="4">
    <source>
        <dbReference type="ARBA" id="ARBA00022619"/>
    </source>
</evidence>
<keyword evidence="5 7" id="KW-0808">Transferase</keyword>
<protein>
    <recommendedName>
        <fullName evidence="3 7">6,7-dimethyl-8-ribityllumazine synthase</fullName>
        <shortName evidence="7">DMRL synthase</shortName>
        <shortName evidence="7">LS</shortName>
        <shortName evidence="7">Lumazine synthase</shortName>
        <ecNumber evidence="3 7">2.5.1.78</ecNumber>
    </recommendedName>
</protein>
<dbReference type="HAMAP" id="MF_00178">
    <property type="entry name" value="Lumazine_synth"/>
    <property type="match status" value="1"/>
</dbReference>